<evidence type="ECO:0000313" key="1">
    <source>
        <dbReference type="EMBL" id="MBL7559569.1"/>
    </source>
</evidence>
<reference evidence="1 2" key="1">
    <citation type="submission" date="2020-12" db="EMBL/GenBank/DDBJ databases">
        <title>Olleya sediminilitoris sp. nov., isolated from a tidal flat.</title>
        <authorList>
            <person name="Park S."/>
            <person name="Yoon J.-H."/>
        </authorList>
    </citation>
    <scope>NUCLEOTIDE SEQUENCE [LARGE SCALE GENOMIC DNA]</scope>
    <source>
        <strain evidence="1 2">YSTF-M6</strain>
    </source>
</reference>
<protein>
    <submittedName>
        <fullName evidence="1">Uncharacterized protein</fullName>
    </submittedName>
</protein>
<organism evidence="1 2">
    <name type="scientific">Olleya sediminilitoris</name>
    <dbReference type="NCBI Taxonomy" id="2795739"/>
    <lineage>
        <taxon>Bacteria</taxon>
        <taxon>Pseudomonadati</taxon>
        <taxon>Bacteroidota</taxon>
        <taxon>Flavobacteriia</taxon>
        <taxon>Flavobacteriales</taxon>
        <taxon>Flavobacteriaceae</taxon>
    </lineage>
</organism>
<keyword evidence="2" id="KW-1185">Reference proteome</keyword>
<dbReference type="RefSeq" id="WP_116823016.1">
    <property type="nucleotide sequence ID" value="NZ_JAEMEF010000004.1"/>
</dbReference>
<dbReference type="EMBL" id="JAEMEF010000004">
    <property type="protein sequence ID" value="MBL7559569.1"/>
    <property type="molecule type" value="Genomic_DNA"/>
</dbReference>
<evidence type="ECO:0000313" key="2">
    <source>
        <dbReference type="Proteomes" id="UP000605013"/>
    </source>
</evidence>
<name>A0ABS1WKB8_9FLAO</name>
<gene>
    <name evidence="1" type="ORF">JAO71_07115</name>
</gene>
<dbReference type="Proteomes" id="UP000605013">
    <property type="component" value="Unassembled WGS sequence"/>
</dbReference>
<comment type="caution">
    <text evidence="1">The sequence shown here is derived from an EMBL/GenBank/DDBJ whole genome shotgun (WGS) entry which is preliminary data.</text>
</comment>
<sequence length="257" mass="29863">MKEPYYMIDFNAAACLFEIRVNDQPILTMNLHAQASTILPINYVINKNGKQEVTIKMLPLLGETQLSPKAKFSFNIKLYDTVKNFELKNQFSGFESKEVKEKVIPSITNKSFFDAKVNYKLKNYWLDGKDIEDIEDYNIKLKHSYLRIIKIIKSGNFDLFSKKLKNREYNMSTSMYLNSNDSKKRITSIVNNLKNGYDHVIFPENVIPIISAYGKKVSLKKTNGEPALAFGNKEKQEQIMLDIEFYFNKQTNSFEII</sequence>
<proteinExistence type="predicted"/>
<accession>A0ABS1WKB8</accession>